<dbReference type="GO" id="GO:0004386">
    <property type="term" value="F:helicase activity"/>
    <property type="evidence" value="ECO:0007669"/>
    <property type="project" value="UniProtKB-KW"/>
</dbReference>
<dbReference type="EMBL" id="BK059105">
    <property type="protein sequence ID" value="DAE30902.1"/>
    <property type="molecule type" value="Genomic_DNA"/>
</dbReference>
<keyword evidence="1" id="KW-0547">Nucleotide-binding</keyword>
<reference evidence="1" key="1">
    <citation type="journal article" date="2021" name="Proc. Natl. Acad. Sci. U.S.A.">
        <title>A Catalog of Tens of Thousands of Viruses from Human Metagenomes Reveals Hidden Associations with Chronic Diseases.</title>
        <authorList>
            <person name="Tisza M.J."/>
            <person name="Buck C.B."/>
        </authorList>
    </citation>
    <scope>NUCLEOTIDE SEQUENCE</scope>
    <source>
        <strain evidence="1">CtML55</strain>
    </source>
</reference>
<sequence>MGEPLTEKIIPGKKFMQGQEFDYVIIDNMDLSVDLNNPRESIPFLKRFYTLMSRGKTASIFLDPELPRIIGANV</sequence>
<evidence type="ECO:0000313" key="1">
    <source>
        <dbReference type="EMBL" id="DAE30902.1"/>
    </source>
</evidence>
<proteinExistence type="predicted"/>
<name>A0A8S5RHM9_9VIRU</name>
<keyword evidence="1" id="KW-0378">Hydrolase</keyword>
<protein>
    <submittedName>
        <fullName evidence="1">Helicase SEN1,Helicase SEN1</fullName>
    </submittedName>
</protein>
<organism evidence="1">
    <name type="scientific">virus sp. ctML55</name>
    <dbReference type="NCBI Taxonomy" id="2827627"/>
    <lineage>
        <taxon>Viruses</taxon>
    </lineage>
</organism>
<keyword evidence="1" id="KW-0347">Helicase</keyword>
<accession>A0A8S5RHM9</accession>
<keyword evidence="1" id="KW-0067">ATP-binding</keyword>